<organism evidence="2">
    <name type="scientific">Fagopyrum urophyllum</name>
    <dbReference type="NCBI Taxonomy" id="62331"/>
    <lineage>
        <taxon>Eukaryota</taxon>
        <taxon>Viridiplantae</taxon>
        <taxon>Streptophyta</taxon>
        <taxon>Embryophyta</taxon>
        <taxon>Tracheophyta</taxon>
        <taxon>Spermatophyta</taxon>
        <taxon>Magnoliopsida</taxon>
        <taxon>eudicotyledons</taxon>
        <taxon>Gunneridae</taxon>
        <taxon>Pentapetalae</taxon>
        <taxon>Caryophyllales</taxon>
        <taxon>Polygonaceae</taxon>
        <taxon>Polygonoideae</taxon>
        <taxon>Fagopyreae</taxon>
        <taxon>Fagopyrum</taxon>
    </lineage>
</organism>
<dbReference type="AlphaFoldDB" id="H3JUC9"/>
<feature type="region of interest" description="Disordered" evidence="1">
    <location>
        <begin position="45"/>
        <end position="68"/>
    </location>
</feature>
<feature type="compositionally biased region" description="Polar residues" evidence="1">
    <location>
        <begin position="405"/>
        <end position="419"/>
    </location>
</feature>
<feature type="region of interest" description="Disordered" evidence="1">
    <location>
        <begin position="344"/>
        <end position="370"/>
    </location>
</feature>
<feature type="region of interest" description="Disordered" evidence="1">
    <location>
        <begin position="588"/>
        <end position="607"/>
    </location>
</feature>
<accession>H3JUC9</accession>
<dbReference type="EMBL" id="AB641418">
    <property type="protein sequence ID" value="BAL49856.1"/>
    <property type="molecule type" value="Genomic_DNA"/>
</dbReference>
<dbReference type="PANTHER" id="PTHR34281">
    <property type="entry name" value="PROTEIN EARLY FLOWERING 3"/>
    <property type="match status" value="1"/>
</dbReference>
<feature type="region of interest" description="Disordered" evidence="1">
    <location>
        <begin position="268"/>
        <end position="313"/>
    </location>
</feature>
<reference evidence="2" key="1">
    <citation type="submission" date="2011-06" db="EMBL/GenBank/DDBJ databases">
        <authorList>
            <person name="Yasuo Y."/>
        </authorList>
    </citation>
    <scope>NUCLEOTIDE SEQUENCE</scope>
</reference>
<protein>
    <submittedName>
        <fullName evidence="2">Arabidopsis ELF3 homolog</fullName>
    </submittedName>
</protein>
<dbReference type="InterPro" id="IPR039319">
    <property type="entry name" value="ELF3-like"/>
</dbReference>
<dbReference type="GO" id="GO:2000028">
    <property type="term" value="P:regulation of photoperiodism, flowering"/>
    <property type="evidence" value="ECO:0007669"/>
    <property type="project" value="InterPro"/>
</dbReference>
<feature type="compositionally biased region" description="Low complexity" evidence="1">
    <location>
        <begin position="391"/>
        <end position="404"/>
    </location>
</feature>
<dbReference type="PANTHER" id="PTHR34281:SF2">
    <property type="entry name" value="PROTEIN EARLY FLOWERING 3"/>
    <property type="match status" value="1"/>
</dbReference>
<evidence type="ECO:0000256" key="1">
    <source>
        <dbReference type="SAM" id="MobiDB-lite"/>
    </source>
</evidence>
<name>H3JUC9_9CARY</name>
<feature type="compositionally biased region" description="Pro residues" evidence="1">
    <location>
        <begin position="356"/>
        <end position="367"/>
    </location>
</feature>
<sequence>MEPLLPRLHVKDTEKGGAKPPPRNKMAVYEELITPSSRFINGSTIMQPLQPNGASPIHYASSGSSRQVGESDRTLSAVYSLPASTHWAPRLVRSSESDRIFSNISAHSVVKPLGYTISSISGNSMMTSLVSHSTPPILPLGPSPFSVTAGVSKRAVQGRRAGSGMLINTNESGNNSVHRRIVHRYEDVSPTTEVNYVTSVVISPDDVILKLGQQNFCKIRRILVRQQRIFSIQVFELHRLVQKSLAGSSHHSVENSLCLQNRLDEVSNKEGILPPPPNLPSVLLPQHPLAPPPLSSLPTHVQPNDPPKTSADNSLVKIPFLPILYNSVKGPICRRTTTASSMVIADDDPCSSSNPPTSPPPPPPPPSLTESIHLSLKTSIAPENSLEKHLLPPLSSNSSKLSLSGHRQSSKSTATSVGTDKSITPCSYSLTTPPLPLTQSSVSCPKTATPPGHSLGTMLQTTCFHPLPEKQWLVPLMSSEGLVYKPYPGPCPPNAAGFTAHLLGTCGSVNIPPGGGSYYLNAAYGMPDATQQGKGMVAGIPITMPYLDPCGFSSANLPPRDEAAIKDMSSCLPCFSSRQKVGFWNGSTVPGSIEGDRQGSTGSSSVERASREALPLFPLEPFAAQELESGFDSEKLTQAIKAMPCDGGLASKYAKRIFQSIQEERK</sequence>
<feature type="compositionally biased region" description="Polar residues" evidence="1">
    <location>
        <begin position="598"/>
        <end position="607"/>
    </location>
</feature>
<evidence type="ECO:0000313" key="2">
    <source>
        <dbReference type="EMBL" id="BAL49856.1"/>
    </source>
</evidence>
<reference evidence="2" key="2">
    <citation type="journal article" date="2012" name="PLoS ONE">
        <title>S-LOCUS EARLY FLOWERING 3 Is Exclusively Present in the Genomes of Short-Styled Buckwheat Plants that Exhibit Heteromorphic Self-Incompatibility.</title>
        <authorList>
            <person name="Yasui Y."/>
            <person name="Mori M."/>
            <person name="Aii J."/>
            <person name="Abe T."/>
            <person name="Matsumoto D."/>
            <person name="Sato S."/>
            <person name="Hayashi Y."/>
            <person name="Ohnishi O."/>
            <person name="Ota T."/>
        </authorList>
    </citation>
    <scope>NUCLEOTIDE SEQUENCE</scope>
</reference>
<feature type="region of interest" description="Disordered" evidence="1">
    <location>
        <begin position="1"/>
        <end position="23"/>
    </location>
</feature>
<proteinExistence type="predicted"/>
<feature type="region of interest" description="Disordered" evidence="1">
    <location>
        <begin position="389"/>
        <end position="419"/>
    </location>
</feature>